<gene>
    <name evidence="2" type="ORF">ACFOHH_14510</name>
</gene>
<organism evidence="2 3">
    <name type="scientific">Shinella pollutisoli</name>
    <dbReference type="NCBI Taxonomy" id="2250594"/>
    <lineage>
        <taxon>Bacteria</taxon>
        <taxon>Pseudomonadati</taxon>
        <taxon>Pseudomonadota</taxon>
        <taxon>Alphaproteobacteria</taxon>
        <taxon>Hyphomicrobiales</taxon>
        <taxon>Rhizobiaceae</taxon>
        <taxon>Shinella</taxon>
    </lineage>
</organism>
<keyword evidence="3" id="KW-1185">Reference proteome</keyword>
<dbReference type="RefSeq" id="WP_257315307.1">
    <property type="nucleotide sequence ID" value="NZ_JANFDG010000011.1"/>
</dbReference>
<proteinExistence type="predicted"/>
<name>A0ABV7DHA7_9HYPH</name>
<evidence type="ECO:0000313" key="3">
    <source>
        <dbReference type="Proteomes" id="UP001595377"/>
    </source>
</evidence>
<dbReference type="Proteomes" id="UP001595377">
    <property type="component" value="Unassembled WGS sequence"/>
</dbReference>
<sequence>MMVVLLRVVLVVLAVLSAPAGRASAQPAASPDLADRVGGREDLTFADLVRLVAPRIAASGEAARLRHIGGEEWRSAGPEAAELRAFTAVPARSGGSDRMVLLLDFGEARDSAAGFAVLALFDIAGEPRLLDAADVAFDRRTSFAGPVRLPVGEAGDLLVTRSTHFNSSQGYAMTALILLGGDRFELVDTISTLDDRACAFKRTQRLDIRRGTAAPFADIRATVTERTAGTAEPCDDGAAVPEPGTRTIAVTYRWDAAERRYIADSDAFAVLARENETRF</sequence>
<evidence type="ECO:0000313" key="2">
    <source>
        <dbReference type="EMBL" id="MFC3074320.1"/>
    </source>
</evidence>
<feature type="signal peptide" evidence="1">
    <location>
        <begin position="1"/>
        <end position="25"/>
    </location>
</feature>
<evidence type="ECO:0000256" key="1">
    <source>
        <dbReference type="SAM" id="SignalP"/>
    </source>
</evidence>
<protein>
    <recommendedName>
        <fullName evidence="4">Secreted protein</fullName>
    </recommendedName>
</protein>
<feature type="chain" id="PRO_5046870287" description="Secreted protein" evidence="1">
    <location>
        <begin position="26"/>
        <end position="279"/>
    </location>
</feature>
<dbReference type="EMBL" id="JBHRSP010000023">
    <property type="protein sequence ID" value="MFC3074320.1"/>
    <property type="molecule type" value="Genomic_DNA"/>
</dbReference>
<accession>A0ABV7DHA7</accession>
<reference evidence="3" key="1">
    <citation type="journal article" date="2019" name="Int. J. Syst. Evol. Microbiol.">
        <title>The Global Catalogue of Microorganisms (GCM) 10K type strain sequencing project: providing services to taxonomists for standard genome sequencing and annotation.</title>
        <authorList>
            <consortium name="The Broad Institute Genomics Platform"/>
            <consortium name="The Broad Institute Genome Sequencing Center for Infectious Disease"/>
            <person name="Wu L."/>
            <person name="Ma J."/>
        </authorList>
    </citation>
    <scope>NUCLEOTIDE SEQUENCE [LARGE SCALE GENOMIC DNA]</scope>
    <source>
        <strain evidence="3">KCTC 52677</strain>
    </source>
</reference>
<evidence type="ECO:0008006" key="4">
    <source>
        <dbReference type="Google" id="ProtNLM"/>
    </source>
</evidence>
<keyword evidence="1" id="KW-0732">Signal</keyword>
<comment type="caution">
    <text evidence="2">The sequence shown here is derived from an EMBL/GenBank/DDBJ whole genome shotgun (WGS) entry which is preliminary data.</text>
</comment>